<feature type="transmembrane region" description="Helical" evidence="1">
    <location>
        <begin position="37"/>
        <end position="59"/>
    </location>
</feature>
<dbReference type="GeneID" id="136822148"/>
<accession>A0A7M5WTU1</accession>
<dbReference type="RefSeq" id="XP_066934489.1">
    <property type="nucleotide sequence ID" value="XM_067078388.1"/>
</dbReference>
<dbReference type="AlphaFoldDB" id="A0A7M5WTU1"/>
<evidence type="ECO:0000313" key="3">
    <source>
        <dbReference type="Proteomes" id="UP000594262"/>
    </source>
</evidence>
<organism evidence="2 3">
    <name type="scientific">Clytia hemisphaerica</name>
    <dbReference type="NCBI Taxonomy" id="252671"/>
    <lineage>
        <taxon>Eukaryota</taxon>
        <taxon>Metazoa</taxon>
        <taxon>Cnidaria</taxon>
        <taxon>Hydrozoa</taxon>
        <taxon>Hydroidolina</taxon>
        <taxon>Leptothecata</taxon>
        <taxon>Obeliida</taxon>
        <taxon>Clytiidae</taxon>
        <taxon>Clytia</taxon>
    </lineage>
</organism>
<keyword evidence="3" id="KW-1185">Reference proteome</keyword>
<sequence>MELIPYLFVCLFVNSIYFLFHLCTIDRRASPGFYKCFRAIFIPYLMVSDIVFVVIFLFVPSLPQAYYLVSFSWFALLLINWSFINCWNRWEGIRIIKEWGTDDNGNPKCTKRYRHSMKEIKEILDENLPKEPKVIVQCEAVEPRTSCCRKQRVSWSNQKEFEFQHWIDVTEQHLVKSQIEEAIFGELKIDFEFDDEETKESYEQHVQNLVKEAKQHSPHAQVNVKQLFQVGEKDIKTYRRSFYGKKALFGRPWVCLQCVFPQIELSFKILKWFLEKIGFKSLLTKEIVIRKVISDRNIVSV</sequence>
<reference evidence="2" key="1">
    <citation type="submission" date="2021-01" db="UniProtKB">
        <authorList>
            <consortium name="EnsemblMetazoa"/>
        </authorList>
    </citation>
    <scope>IDENTIFICATION</scope>
</reference>
<feature type="transmembrane region" description="Helical" evidence="1">
    <location>
        <begin position="65"/>
        <end position="87"/>
    </location>
</feature>
<name>A0A7M5WTU1_9CNID</name>
<protein>
    <submittedName>
        <fullName evidence="2">Uncharacterized protein</fullName>
    </submittedName>
</protein>
<keyword evidence="1" id="KW-0812">Transmembrane</keyword>
<dbReference type="EnsemblMetazoa" id="CLYHEMT013002.3">
    <property type="protein sequence ID" value="CLYHEMP013002.3"/>
    <property type="gene ID" value="CLYHEMG013002"/>
</dbReference>
<keyword evidence="1" id="KW-1133">Transmembrane helix</keyword>
<proteinExistence type="predicted"/>
<evidence type="ECO:0000256" key="1">
    <source>
        <dbReference type="SAM" id="Phobius"/>
    </source>
</evidence>
<feature type="transmembrane region" description="Helical" evidence="1">
    <location>
        <begin position="6"/>
        <end position="25"/>
    </location>
</feature>
<keyword evidence="1" id="KW-0472">Membrane</keyword>
<dbReference type="Proteomes" id="UP000594262">
    <property type="component" value="Unplaced"/>
</dbReference>
<evidence type="ECO:0000313" key="2">
    <source>
        <dbReference type="EnsemblMetazoa" id="CLYHEMP013002.3"/>
    </source>
</evidence>